<dbReference type="KEGG" id="pcb:PCHAS_0112800"/>
<feature type="region of interest" description="Disordered" evidence="7">
    <location>
        <begin position="1272"/>
        <end position="1352"/>
    </location>
</feature>
<evidence type="ECO:0000256" key="1">
    <source>
        <dbReference type="ARBA" id="ARBA00022741"/>
    </source>
</evidence>
<evidence type="ECO:0000256" key="4">
    <source>
        <dbReference type="ARBA" id="ARBA00023175"/>
    </source>
</evidence>
<dbReference type="VEuPathDB" id="PlasmoDB:PCHAS_0112800"/>
<dbReference type="InterPro" id="IPR036961">
    <property type="entry name" value="Kinesin_motor_dom_sf"/>
</dbReference>
<feature type="binding site" evidence="6">
    <location>
        <begin position="172"/>
        <end position="179"/>
    </location>
    <ligand>
        <name>ATP</name>
        <dbReference type="ChEBI" id="CHEBI:30616"/>
    </ligand>
</feature>
<dbReference type="Gene3D" id="1.20.58.530">
    <property type="match status" value="1"/>
</dbReference>
<keyword evidence="4 6" id="KW-0505">Motor protein</keyword>
<keyword evidence="3 6" id="KW-0518">Myosin</keyword>
<dbReference type="GO" id="GO:0051015">
    <property type="term" value="F:actin filament binding"/>
    <property type="evidence" value="ECO:0007669"/>
    <property type="project" value="TreeGrafter"/>
</dbReference>
<dbReference type="PANTHER" id="PTHR13140:SF270">
    <property type="entry name" value="MYOSIN-12"/>
    <property type="match status" value="1"/>
</dbReference>
<keyword evidence="10" id="KW-1185">Reference proteome</keyword>
<dbReference type="InterPro" id="IPR001609">
    <property type="entry name" value="Myosin_head_motor_dom-like"/>
</dbReference>
<feature type="compositionally biased region" description="Acidic residues" evidence="7">
    <location>
        <begin position="1422"/>
        <end position="1433"/>
    </location>
</feature>
<dbReference type="PROSITE" id="PS51456">
    <property type="entry name" value="MYOSIN_MOTOR"/>
    <property type="match status" value="1"/>
</dbReference>
<dbReference type="Proteomes" id="UP000071118">
    <property type="component" value="Chromosome 1"/>
</dbReference>
<feature type="compositionally biased region" description="Basic and acidic residues" evidence="7">
    <location>
        <begin position="837"/>
        <end position="848"/>
    </location>
</feature>
<sequence>MSIMRNSICDQNFKEGDLVWCKNTSPTNDQINMMYNLCRVIEIKSDNQVLLSKYNDYSDYVFLADHENLSKANYLFSLDQNDMMKLRYINEPSVLYHLKERFKSNKFYTKMGPLLIFINPKINMNINNEETIEKYKCIDCVEDLSLNEYHVVHNALKNLNELKRNQSIIISGESGSGKSEVAKNIINFIAYQVKGSRRLPTMLPMVDKNEAPEENESEAYEGSANHQEDNNLNEENTKYQFNMSEMLKHVNVVLEAFGNAVTVNNKNSSRFSKFCTIHIENEEVKSFHIKKFLLDKERLINRKANENSFNVFYYMINGSSDKFKKMYFLKNIENYSMLNNEKGFEKFTDYSGKILELLKSLNYIFDDDKEIDFIFSVLSALLLLGNTEIVKAFRKKSLFMGRYGCGQNINFETILSELENSENIGLDENVKNLLLACKLLSFDVETFVKYFTTNYIFNDSILIKVHNETKIQKKLENFIKTCYEELFNWIVYKINEKCTQLQNINQNTNYINVLDMAYFENSKDNSLEQLLINTTNEEIIKIKNNCLYKKVILSYNEDGIFCEFNMQNMDNEPLYNLLVDSTEECLFSFLENASTKTIFDKSSLHTSIIRKFGHNSKYVKKDDVTGNKKTFVITHSCGDITYNAEKFVEKNIDILTNRFIDMVKQSENEYMRQFCMFYNYDNSGNIVEEKRRYSIQSALKLFKRRYDTKNQMAVSLLRNNLTELEKLQHTTFCHFILCMKPNESKRELYSFDANIVLRQVRTFSIVEASQLKIGYYPHKFTLNEFLSIFDKNSQKIDEETAEDQYEVVDVKNANEEEDAEQDENTEEKVEQDENAEEEVKPDENTEEKVEQDENAEEEVKPDENAEEKAEQDENTEEKVEQDENAEEKTEQDEHAEQSNESLKEKVVALIKSYQISNHEWMMGNNMIFLSNYCLRLLIINVFPKYEHFNISYEQHIEHMRKSALNNLNDVSNLECVKFDETYNEQEINIENNDKPDPEEILKDNTQPNKEDTPKKGSKSRLSQLYQFFGFKKFSKSDDKKNSIKIMAVEQLVLKEDENKIVPVDDKCNENKDKDSNKNKFEILSIVNKNRIKINESIKQFFNLYNCYKPCSIYTKGCGNLCYASFVKKLTMGSEIFQDLEIEKYQAIQDLFGEKTNEQEDAASEAAEVVEKVDTIKELEAVEIVEEVEVVDAIDAVKELEPVEIVEEVEVVDAIDAVKELEPVEIVEEVEVVDAIDAVKELEVTEEASDGHAEGIEMANAETIGEDVAEDIEPMNEEPNKNQKNVRKNNKKKRKRRRRKRRSTSTVKSEPIEQKEELSVGNISNETEDKEVSVENAVKETEETDEKDEVSVKEAELAVEVESVEKVENVVEENAVEVESEEKVENEVEEENTVEDESADKVENEVEEENTVEVEPADKVENEVEEENTVEDESADKVENEVEEENTVEVEPADKVENEVEEENTVEVESADKVENEVENAVENEIENEVEEENTVEGESVEEVKPVVEVESVEEAKPVEETEPIIEVESVIEEENAVEAKSTDEVESVVEVKPIIEAESVVEEENVVEVESVEEVKPIIEAESVVEEENVVEVESVEEVKPIIEAESVIEEENAVEVEFIEEDKNEVEAESVEEINPAIEVESAEEIENVVEAESVVDEEKQVVAVEDVTNEIKEDGGEVSMEQDVMMDVEEVGTKENINEIEVNENEDILFDDNENLCVMSCEINETEESIEKENMSENNCDDDDENKLFKNNKEAQQDINNILNDETKASSDEESRRNSATDYLKMILTIEKEDFNNIINFNNYEKGQFKQFISCYTSLDNISFEECFKNVDLSNYKDQLGDLNSYGPEIIDSTNKNMLLNNLNELFVYKSKEKENFMTILKNMTTVMENVHGKKWNILMTASDYHFKSYLYNEDKIIHINNNNDFNEKIVYNYEEDELENKAKKDGINGAEEKKRHSLSYTPIVEYLSLSGANKNIHEICISNNADKKYFDEKYEILCFRSKTVSKLEYMNAKSFYTSINYKKVKTRCLTHTHIDFTYMDDQMKNNFKQHVINEFINNPSISMDDLSDSLLKLATYFYPSNKGTWCVFISKRRSFTGSIHIVKNRYLRMTVKNKNRKYNIVIFETPV</sequence>
<reference evidence="9 10" key="1">
    <citation type="journal article" date="2014" name="BMC Biol.">
        <title>A comprehensive evaluation of rodent malaria parasite genomes and gene expression.</title>
        <authorList>
            <person name="Otto T.D."/>
            <person name="Bohme U."/>
            <person name="Jackson A.P."/>
            <person name="Hunt M."/>
            <person name="Franke-Fayard B."/>
            <person name="Hoeijmakers W.A."/>
            <person name="Religa A.A."/>
            <person name="Robertson L."/>
            <person name="Sanders M."/>
            <person name="Ogun S.A."/>
            <person name="Cunningham D."/>
            <person name="Erhart A."/>
            <person name="Billker O."/>
            <person name="Khan S.M."/>
            <person name="Stunnenberg H.G."/>
            <person name="Langhorne J."/>
            <person name="Holder A.A."/>
            <person name="Waters A.P."/>
            <person name="Newbold C.I."/>
            <person name="Pain A."/>
            <person name="Berriman M."/>
            <person name="Janse C.J."/>
        </authorList>
    </citation>
    <scope>NUCLEOTIDE SEQUENCE [LARGE SCALE GENOMIC DNA]</scope>
    <source>
        <strain evidence="9 10">AS</strain>
    </source>
</reference>
<evidence type="ECO:0000256" key="3">
    <source>
        <dbReference type="ARBA" id="ARBA00023123"/>
    </source>
</evidence>
<feature type="compositionally biased region" description="Basic residues" evidence="7">
    <location>
        <begin position="1283"/>
        <end position="1302"/>
    </location>
</feature>
<dbReference type="InterPro" id="IPR027417">
    <property type="entry name" value="P-loop_NTPase"/>
</dbReference>
<evidence type="ECO:0000313" key="9">
    <source>
        <dbReference type="EMBL" id="VTZ66309.1"/>
    </source>
</evidence>
<dbReference type="PANTHER" id="PTHR13140">
    <property type="entry name" value="MYOSIN"/>
    <property type="match status" value="1"/>
</dbReference>
<evidence type="ECO:0000313" key="10">
    <source>
        <dbReference type="Proteomes" id="UP000071118"/>
    </source>
</evidence>
<dbReference type="Gene3D" id="3.40.850.10">
    <property type="entry name" value="Kinesin motor domain"/>
    <property type="match status" value="1"/>
</dbReference>
<feature type="domain" description="Myosin motor" evidence="8">
    <location>
        <begin position="78"/>
        <end position="842"/>
    </location>
</feature>
<feature type="compositionally biased region" description="Basic and acidic residues" evidence="7">
    <location>
        <begin position="1329"/>
        <end position="1340"/>
    </location>
</feature>
<feature type="compositionally biased region" description="Basic and acidic residues" evidence="7">
    <location>
        <begin position="991"/>
        <end position="1014"/>
    </location>
</feature>
<feature type="region of interest" description="Disordered" evidence="7">
    <location>
        <begin position="1369"/>
        <end position="1523"/>
    </location>
</feature>
<dbReference type="CDD" id="cd14938">
    <property type="entry name" value="MYSc_Myo24B"/>
    <property type="match status" value="1"/>
</dbReference>
<dbReference type="GO" id="GO:0016459">
    <property type="term" value="C:myosin complex"/>
    <property type="evidence" value="ECO:0007669"/>
    <property type="project" value="UniProtKB-KW"/>
</dbReference>
<feature type="compositionally biased region" description="Acidic residues" evidence="7">
    <location>
        <begin position="1476"/>
        <end position="1500"/>
    </location>
</feature>
<organism evidence="9 10">
    <name type="scientific">Plasmodium chabaudi chabaudi</name>
    <dbReference type="NCBI Taxonomy" id="31271"/>
    <lineage>
        <taxon>Eukaryota</taxon>
        <taxon>Sar</taxon>
        <taxon>Alveolata</taxon>
        <taxon>Apicomplexa</taxon>
        <taxon>Aconoidasida</taxon>
        <taxon>Haemosporida</taxon>
        <taxon>Plasmodiidae</taxon>
        <taxon>Plasmodium</taxon>
        <taxon>Plasmodium (Vinckeia)</taxon>
    </lineage>
</organism>
<feature type="region of interest" description="Disordered" evidence="7">
    <location>
        <begin position="800"/>
        <end position="901"/>
    </location>
</feature>
<dbReference type="InterPro" id="IPR025662">
    <property type="entry name" value="Sigma_54_int_dom_ATP-bd_1"/>
</dbReference>
<dbReference type="EMBL" id="LK022878">
    <property type="protein sequence ID" value="VTZ66309.1"/>
    <property type="molecule type" value="Genomic_DNA"/>
</dbReference>
<feature type="compositionally biased region" description="Acidic residues" evidence="7">
    <location>
        <begin position="1369"/>
        <end position="1379"/>
    </location>
</feature>
<feature type="compositionally biased region" description="Basic and acidic residues" evidence="7">
    <location>
        <begin position="1501"/>
        <end position="1519"/>
    </location>
</feature>
<evidence type="ECO:0000256" key="5">
    <source>
        <dbReference type="ARBA" id="ARBA00023203"/>
    </source>
</evidence>
<dbReference type="OrthoDB" id="370884at2759"/>
<name>A0A4V6M8P2_PLACU</name>
<keyword evidence="2 6" id="KW-0067">ATP-binding</keyword>
<evidence type="ECO:0000256" key="2">
    <source>
        <dbReference type="ARBA" id="ARBA00022840"/>
    </source>
</evidence>
<dbReference type="GO" id="GO:0005524">
    <property type="term" value="F:ATP binding"/>
    <property type="evidence" value="ECO:0007669"/>
    <property type="project" value="UniProtKB-UniRule"/>
</dbReference>
<dbReference type="RefSeq" id="XP_740021.2">
    <property type="nucleotide sequence ID" value="XM_734928.2"/>
</dbReference>
<accession>A0A4V6M8P2</accession>
<dbReference type="Gene3D" id="1.10.10.820">
    <property type="match status" value="1"/>
</dbReference>
<dbReference type="PROSITE" id="PS00675">
    <property type="entry name" value="SIGMA54_INTERACT_1"/>
    <property type="match status" value="1"/>
</dbReference>
<dbReference type="Pfam" id="PF00063">
    <property type="entry name" value="Myosin_head"/>
    <property type="match status" value="1"/>
</dbReference>
<dbReference type="Gene3D" id="1.20.120.720">
    <property type="entry name" value="Myosin VI head, motor domain, U50 subdomain"/>
    <property type="match status" value="1"/>
</dbReference>
<feature type="compositionally biased region" description="Basic and acidic residues" evidence="7">
    <location>
        <begin position="886"/>
        <end position="901"/>
    </location>
</feature>
<comment type="similarity">
    <text evidence="6">Belongs to the TRAFAC class myosin-kinesin ATPase superfamily. Myosin family.</text>
</comment>
<evidence type="ECO:0000259" key="8">
    <source>
        <dbReference type="PROSITE" id="PS51456"/>
    </source>
</evidence>
<dbReference type="SMART" id="SM00242">
    <property type="entry name" value="MYSc"/>
    <property type="match status" value="1"/>
</dbReference>
<feature type="region of interest" description="Disordered" evidence="7">
    <location>
        <begin position="987"/>
        <end position="1018"/>
    </location>
</feature>
<comment type="caution">
    <text evidence="6">Lacks conserved residue(s) required for the propagation of feature annotation.</text>
</comment>
<evidence type="ECO:0000256" key="7">
    <source>
        <dbReference type="SAM" id="MobiDB-lite"/>
    </source>
</evidence>
<dbReference type="GO" id="GO:0005737">
    <property type="term" value="C:cytoplasm"/>
    <property type="evidence" value="ECO:0007669"/>
    <property type="project" value="TreeGrafter"/>
</dbReference>
<feature type="compositionally biased region" description="Acidic residues" evidence="7">
    <location>
        <begin position="815"/>
        <end position="836"/>
    </location>
</feature>
<dbReference type="PRINTS" id="PR00193">
    <property type="entry name" value="MYOSINHEAVY"/>
</dbReference>
<feature type="region of interest" description="Disordered" evidence="7">
    <location>
        <begin position="210"/>
        <end position="230"/>
    </location>
</feature>
<dbReference type="SUPFAM" id="SSF52540">
    <property type="entry name" value="P-loop containing nucleoside triphosphate hydrolases"/>
    <property type="match status" value="1"/>
</dbReference>
<keyword evidence="1 6" id="KW-0547">Nucleotide-binding</keyword>
<evidence type="ECO:0000256" key="6">
    <source>
        <dbReference type="PROSITE-ProRule" id="PRU00782"/>
    </source>
</evidence>
<feature type="compositionally biased region" description="Basic and acidic residues" evidence="7">
    <location>
        <begin position="857"/>
        <end position="868"/>
    </location>
</feature>
<gene>
    <name evidence="9" type="ORF">PCHAS_0112800</name>
</gene>
<dbReference type="GO" id="GO:0007015">
    <property type="term" value="P:actin filament organization"/>
    <property type="evidence" value="ECO:0007669"/>
    <property type="project" value="TreeGrafter"/>
</dbReference>
<proteinExistence type="inferred from homology"/>
<dbReference type="GO" id="GO:0016020">
    <property type="term" value="C:membrane"/>
    <property type="evidence" value="ECO:0007669"/>
    <property type="project" value="TreeGrafter"/>
</dbReference>
<feature type="compositionally biased region" description="Acidic residues" evidence="7">
    <location>
        <begin position="869"/>
        <end position="885"/>
    </location>
</feature>
<keyword evidence="5 6" id="KW-0009">Actin-binding</keyword>
<protein>
    <submittedName>
        <fullName evidence="9">Myosin E, putative</fullName>
    </submittedName>
</protein>
<dbReference type="GO" id="GO:0000146">
    <property type="term" value="F:microfilament motor activity"/>
    <property type="evidence" value="ECO:0007669"/>
    <property type="project" value="TreeGrafter"/>
</dbReference>
<dbReference type="GeneID" id="3493086"/>
<feature type="compositionally biased region" description="Acidic residues" evidence="7">
    <location>
        <begin position="1386"/>
        <end position="1397"/>
    </location>
</feature>